<feature type="region of interest" description="Disordered" evidence="10">
    <location>
        <begin position="277"/>
        <end position="301"/>
    </location>
</feature>
<dbReference type="GO" id="GO:0005768">
    <property type="term" value="C:endosome"/>
    <property type="evidence" value="ECO:0007669"/>
    <property type="project" value="TreeGrafter"/>
</dbReference>
<dbReference type="GO" id="GO:0042147">
    <property type="term" value="P:retrograde transport, endosome to Golgi"/>
    <property type="evidence" value="ECO:0007669"/>
    <property type="project" value="InterPro"/>
</dbReference>
<dbReference type="Proteomes" id="UP000536275">
    <property type="component" value="Unassembled WGS sequence"/>
</dbReference>
<dbReference type="EMBL" id="JABWAD010000046">
    <property type="protein sequence ID" value="KAF6069105.1"/>
    <property type="molecule type" value="Genomic_DNA"/>
</dbReference>
<dbReference type="Gene3D" id="3.30.1520.10">
    <property type="entry name" value="Phox-like domain"/>
    <property type="match status" value="1"/>
</dbReference>
<dbReference type="InterPro" id="IPR035704">
    <property type="entry name" value="SNX8/Mvp1_PX"/>
</dbReference>
<name>A0A8H6F2N8_CANAX</name>
<evidence type="ECO:0000259" key="11">
    <source>
        <dbReference type="PROSITE" id="PS50195"/>
    </source>
</evidence>
<dbReference type="PROSITE" id="PS50195">
    <property type="entry name" value="PX"/>
    <property type="match status" value="1"/>
</dbReference>
<keyword evidence="5" id="KW-0813">Transport</keyword>
<evidence type="ECO:0000256" key="4">
    <source>
        <dbReference type="ARBA" id="ARBA00014268"/>
    </source>
</evidence>
<accession>A0A8H6F2N8</accession>
<comment type="similarity">
    <text evidence="3">Belongs to the sorting nexin family.</text>
</comment>
<dbReference type="GO" id="GO:0006623">
    <property type="term" value="P:protein targeting to vacuole"/>
    <property type="evidence" value="ECO:0007669"/>
    <property type="project" value="TreeGrafter"/>
</dbReference>
<dbReference type="InterPro" id="IPR001683">
    <property type="entry name" value="PX_dom"/>
</dbReference>
<dbReference type="GO" id="GO:0005829">
    <property type="term" value="C:cytosol"/>
    <property type="evidence" value="ECO:0007669"/>
    <property type="project" value="GOC"/>
</dbReference>
<feature type="domain" description="PX" evidence="11">
    <location>
        <begin position="327"/>
        <end position="446"/>
    </location>
</feature>
<evidence type="ECO:0000256" key="2">
    <source>
        <dbReference type="ARBA" id="ARBA00004496"/>
    </source>
</evidence>
<feature type="region of interest" description="Disordered" evidence="10">
    <location>
        <begin position="208"/>
        <end position="256"/>
    </location>
</feature>
<evidence type="ECO:0000256" key="10">
    <source>
        <dbReference type="SAM" id="MobiDB-lite"/>
    </source>
</evidence>
<evidence type="ECO:0000256" key="8">
    <source>
        <dbReference type="ARBA" id="ARBA00023136"/>
    </source>
</evidence>
<proteinExistence type="inferred from homology"/>
<dbReference type="AlphaFoldDB" id="A0A8H6F2N8"/>
<keyword evidence="6" id="KW-0963">Cytoplasm</keyword>
<dbReference type="CDD" id="cd07597">
    <property type="entry name" value="BAR_SNX8"/>
    <property type="match status" value="1"/>
</dbReference>
<dbReference type="GO" id="GO:0016020">
    <property type="term" value="C:membrane"/>
    <property type="evidence" value="ECO:0007669"/>
    <property type="project" value="UniProtKB-SubCell"/>
</dbReference>
<keyword evidence="8" id="KW-0472">Membrane</keyword>
<evidence type="ECO:0000256" key="5">
    <source>
        <dbReference type="ARBA" id="ARBA00022448"/>
    </source>
</evidence>
<evidence type="ECO:0000256" key="1">
    <source>
        <dbReference type="ARBA" id="ARBA00004287"/>
    </source>
</evidence>
<feature type="compositionally biased region" description="Polar residues" evidence="10">
    <location>
        <begin position="214"/>
        <end position="247"/>
    </location>
</feature>
<dbReference type="PANTHER" id="PTHR47554:SF1">
    <property type="entry name" value="SORTING NEXIN MVP1"/>
    <property type="match status" value="1"/>
</dbReference>
<dbReference type="InterPro" id="IPR036871">
    <property type="entry name" value="PX_dom_sf"/>
</dbReference>
<evidence type="ECO:0000313" key="13">
    <source>
        <dbReference type="Proteomes" id="UP000536275"/>
    </source>
</evidence>
<feature type="compositionally biased region" description="Gly residues" evidence="10">
    <location>
        <begin position="287"/>
        <end position="298"/>
    </location>
</feature>
<dbReference type="InterPro" id="IPR045734">
    <property type="entry name" value="Snx8_BAR_dom"/>
</dbReference>
<dbReference type="PANTHER" id="PTHR47554">
    <property type="entry name" value="SORTING NEXIN MVP1"/>
    <property type="match status" value="1"/>
</dbReference>
<evidence type="ECO:0000256" key="6">
    <source>
        <dbReference type="ARBA" id="ARBA00022490"/>
    </source>
</evidence>
<evidence type="ECO:0000256" key="3">
    <source>
        <dbReference type="ARBA" id="ARBA00010883"/>
    </source>
</evidence>
<comment type="subcellular location">
    <subcellularLocation>
        <location evidence="2">Cytoplasm</location>
    </subcellularLocation>
    <subcellularLocation>
        <location evidence="1">Membrane</location>
        <topology evidence="1">Peripheral membrane protein</topology>
        <orientation evidence="1">Cytoplasmic side</orientation>
    </subcellularLocation>
</comment>
<comment type="caution">
    <text evidence="12">The sequence shown here is derived from an EMBL/GenBank/DDBJ whole genome shotgun (WGS) entry which is preliminary data.</text>
</comment>
<dbReference type="SMART" id="SM00312">
    <property type="entry name" value="PX"/>
    <property type="match status" value="1"/>
</dbReference>
<reference evidence="12 13" key="1">
    <citation type="submission" date="2020-03" db="EMBL/GenBank/DDBJ databases">
        <title>FDA dAtabase for Regulatory Grade micrObial Sequences (FDA-ARGOS): Supporting development and validation of Infectious Disease Dx tests.</title>
        <authorList>
            <person name="Campos J."/>
            <person name="Goldberg B."/>
            <person name="Tallon L."/>
            <person name="Sadzewicz L."/>
            <person name="Vavikolanu K."/>
            <person name="Mehta A."/>
            <person name="Aluvathingal J."/>
            <person name="Nadendla S."/>
            <person name="Nandy P."/>
            <person name="Geyer C."/>
            <person name="Yan Y."/>
            <person name="Sichtig H."/>
        </authorList>
    </citation>
    <scope>NUCLEOTIDE SEQUENCE [LARGE SCALE GENOMIC DNA]</scope>
    <source>
        <strain evidence="12 13">FDAARGOS_656</strain>
    </source>
</reference>
<evidence type="ECO:0000256" key="7">
    <source>
        <dbReference type="ARBA" id="ARBA00022927"/>
    </source>
</evidence>
<dbReference type="InterPro" id="IPR028662">
    <property type="entry name" value="SNX8/Mvp1"/>
</dbReference>
<evidence type="ECO:0000313" key="12">
    <source>
        <dbReference type="EMBL" id="KAF6069105.1"/>
    </source>
</evidence>
<evidence type="ECO:0000256" key="9">
    <source>
        <dbReference type="ARBA" id="ARBA00072009"/>
    </source>
</evidence>
<feature type="compositionally biased region" description="Polar residues" evidence="10">
    <location>
        <begin position="26"/>
        <end position="40"/>
    </location>
</feature>
<protein>
    <recommendedName>
        <fullName evidence="4">Sorting nexin MVP1</fullName>
    </recommendedName>
    <alternativeName>
        <fullName evidence="9">Sorting nexin mvp1</fullName>
    </alternativeName>
</protein>
<dbReference type="FunFam" id="3.30.1520.10:FF:000042">
    <property type="entry name" value="Sorting nexin mvp1"/>
    <property type="match status" value="1"/>
</dbReference>
<dbReference type="Pfam" id="PF00787">
    <property type="entry name" value="PX"/>
    <property type="match status" value="1"/>
</dbReference>
<dbReference type="Pfam" id="PF19566">
    <property type="entry name" value="Snx8_BAR_dom"/>
    <property type="match status" value="1"/>
</dbReference>
<organism evidence="12 13">
    <name type="scientific">Candida albicans</name>
    <name type="common">Yeast</name>
    <dbReference type="NCBI Taxonomy" id="5476"/>
    <lineage>
        <taxon>Eukaryota</taxon>
        <taxon>Fungi</taxon>
        <taxon>Dikarya</taxon>
        <taxon>Ascomycota</taxon>
        <taxon>Saccharomycotina</taxon>
        <taxon>Pichiomycetes</taxon>
        <taxon>Debaryomycetaceae</taxon>
        <taxon>Candida/Lodderomyces clade</taxon>
        <taxon>Candida</taxon>
    </lineage>
</organism>
<sequence length="746" mass="84963">MNSNIEDDPWSSGWNDDNDNNNNNNTSINDPLTGATATTTPYQSSYLTSSQLFTSTGGGGGGGGSGSGGGYNSGVNTYNTTIPPNLINVPSSYETIYSHFITKYNNNNNNNNSNSTFTLNDFEINIIDKLISLNYLTNYQKQKILDIIYENNLLPINQSFKFYQILGLLALEIDVPGTGDYVTLQFRLNNNLPDLPEKFINEIINEENEQEEQTSGLLGNRNRSIQSHSHSGPNNQDDWNIDDSTTISGGGGGGGGNFGDPLLVDHSYIHDDLIDESRSVGGTQPQQGGGGSGGGSGSGTIAPNVDSSYIEKYINDIKDQFKPLFSGIDLIKIKEVPEKEGIIFKHINYMITHDLKIGGTSSGTKKVIRRYSDFVWLMEYLLEKYPFRVIPGLPPKKFTVGASPDSQFLQRRRRGLHRFLNQLIKHPILSQEPIVQSFLTVPTDLTTWKKQAKIDSSLEFKGQKIQTDFINVIWPIMGEPFLKKWRQAEENIQFIIDKWVKIIILVERYERRQQQISFDNGKFAEMLNGFSKLNTKIYPDNEDNNNSTRNDVNVNVVVVDNNENYKQDFDFNSSGDIININQCLNSIGEFFNKSSQVLIDESYIINTKTLEKFKNYLDYLNSLQELFERTKQLSINQIDLLDKRIKDQEIKFKKISEENPDIKGGELIKLRQSIINDKQEIFQQLNKDWLIKQCCLQEFIIFQETQFLITELWVEWCKDRLKCQEKLVGLYDNLNQEIIHDMPLER</sequence>
<feature type="region of interest" description="Disordered" evidence="10">
    <location>
        <begin position="1"/>
        <end position="40"/>
    </location>
</feature>
<keyword evidence="7" id="KW-0653">Protein transport</keyword>
<gene>
    <name evidence="12" type="ORF">FOB64_003455</name>
</gene>
<dbReference type="CDD" id="cd06866">
    <property type="entry name" value="PX_SNX8_Mvp1p_like"/>
    <property type="match status" value="1"/>
</dbReference>
<dbReference type="SUPFAM" id="SSF64268">
    <property type="entry name" value="PX domain"/>
    <property type="match status" value="1"/>
</dbReference>
<dbReference type="GO" id="GO:0032266">
    <property type="term" value="F:phosphatidylinositol-3-phosphate binding"/>
    <property type="evidence" value="ECO:0007669"/>
    <property type="project" value="TreeGrafter"/>
</dbReference>